<dbReference type="Proteomes" id="UP001372834">
    <property type="component" value="Unassembled WGS sequence"/>
</dbReference>
<reference evidence="1 2" key="1">
    <citation type="submission" date="2023-10" db="EMBL/GenBank/DDBJ databases">
        <title>Genomes of two closely related lineages of the louse Polyplax serrata with different host specificities.</title>
        <authorList>
            <person name="Martinu J."/>
            <person name="Tarabai H."/>
            <person name="Stefka J."/>
            <person name="Hypsa V."/>
        </authorList>
    </citation>
    <scope>NUCLEOTIDE SEQUENCE [LARGE SCALE GENOMIC DNA]</scope>
    <source>
        <strain evidence="1">HR10_N</strain>
    </source>
</reference>
<comment type="caution">
    <text evidence="1">The sequence shown here is derived from an EMBL/GenBank/DDBJ whole genome shotgun (WGS) entry which is preliminary data.</text>
</comment>
<evidence type="ECO:0000313" key="2">
    <source>
        <dbReference type="Proteomes" id="UP001372834"/>
    </source>
</evidence>
<proteinExistence type="predicted"/>
<name>A0AAN8S9H7_POLSC</name>
<organism evidence="1 2">
    <name type="scientific">Polyplax serrata</name>
    <name type="common">Common mouse louse</name>
    <dbReference type="NCBI Taxonomy" id="468196"/>
    <lineage>
        <taxon>Eukaryota</taxon>
        <taxon>Metazoa</taxon>
        <taxon>Ecdysozoa</taxon>
        <taxon>Arthropoda</taxon>
        <taxon>Hexapoda</taxon>
        <taxon>Insecta</taxon>
        <taxon>Pterygota</taxon>
        <taxon>Neoptera</taxon>
        <taxon>Paraneoptera</taxon>
        <taxon>Psocodea</taxon>
        <taxon>Troctomorpha</taxon>
        <taxon>Phthiraptera</taxon>
        <taxon>Anoplura</taxon>
        <taxon>Polyplacidae</taxon>
        <taxon>Polyplax</taxon>
    </lineage>
</organism>
<dbReference type="AlphaFoldDB" id="A0AAN8S9H7"/>
<dbReference type="EMBL" id="JAWJWE010000011">
    <property type="protein sequence ID" value="KAK6630446.1"/>
    <property type="molecule type" value="Genomic_DNA"/>
</dbReference>
<evidence type="ECO:0000313" key="1">
    <source>
        <dbReference type="EMBL" id="KAK6630446.1"/>
    </source>
</evidence>
<protein>
    <submittedName>
        <fullName evidence="1">Uncharacterized protein</fullName>
    </submittedName>
</protein>
<gene>
    <name evidence="1" type="ORF">RUM43_014791</name>
</gene>
<accession>A0AAN8S9H7</accession>
<sequence length="426" mass="49314">MPKQNESPGERFRYVLHFHFSFQQESQLKTHSKQSPLWSLLATAGKNMDGYQREREAWAEQISWDLKLPVYDDFGTWPNSHPLPLPKWSPPRETFSVASVEDYEELAASVELTVQHLIQAYNYNTVGNFIRFYNEFNRSGETNVGTFFRRYIPPITSDHHTCVGLGMELLQKLRHLEHKFPKLKNKFYLVSCEEAIDNLDGYISTDPRVSTSEKEHILVALKILIGSRSGILLLDPGYHVARVITVMRDQMYPNTGWFLQSDEPHVRKEYCYTFAENTDYIMWMERQTREGIEAVSRSVIYVARPYITPVHVTERRNLVYNFRSLLARDTKGHLVAGIYFPVKESANVVLFYQDGNRKYKCQVPMANSIRGKQEREIVYRCGLQLGLSVGALETILDKVAVILGDKDFLSQLLDINREINGISQEN</sequence>